<dbReference type="InterPro" id="IPR009617">
    <property type="entry name" value="Seipin"/>
</dbReference>
<keyword evidence="2 8" id="KW-0812">Transmembrane</keyword>
<evidence type="ECO:0000256" key="2">
    <source>
        <dbReference type="ARBA" id="ARBA00022692"/>
    </source>
</evidence>
<sequence length="515" mass="56862">MCFHGNGESLIAIYDLEGLCHSEFGFIGFRQAMGLNRVAKPSMLLELGTTTTSHLTRGTTTNATPSSLSYLSAILATLHMDDKYDDYPEGHTILERVKSILLTPLRVALSPTLLRTYLRTILILLTSTTLFAIAVLAYTTFYYSYIPVRGITVPVYLQFDTPQNVDGTCLASLPFGVAEVKGLAARQKYDVVVVMDMPRSRGNLEARNWMVGVEMRGPGSDGAEELSSWVARGKKKEASARLEKPNVLARSRRPAILTYRSWTTEHAYRFLRLPLYMVGWGLESEKISVSVLESVEFDKGWRNVPSSLRLDLRSATPLEVYSVAVKIMARLEGLRWIMYTYRLSSFVVFTSTFWGVEMGVVLMTWGVFTLLFGGSGQGDDAEGEGRKRIKAEPGTGTTTPKTELDSTPSTPRSDTSRTFPTLSSQQRLHYSSGEGPRLRGERGDTPRLDDLPIKTEADADDEDEDADFVLEEPVPISASGVQTDSGIGTSMESNVEGRVAGIVRRKSGRKGSREG</sequence>
<dbReference type="GO" id="GO:0005789">
    <property type="term" value="C:endoplasmic reticulum membrane"/>
    <property type="evidence" value="ECO:0007669"/>
    <property type="project" value="UniProtKB-SubCell"/>
</dbReference>
<dbReference type="Pfam" id="PF06775">
    <property type="entry name" value="Seipin"/>
    <property type="match status" value="1"/>
</dbReference>
<feature type="compositionally biased region" description="Basic and acidic residues" evidence="7">
    <location>
        <begin position="436"/>
        <end position="457"/>
    </location>
</feature>
<dbReference type="CDD" id="cd23995">
    <property type="entry name" value="Seipin_BSCL2_like"/>
    <property type="match status" value="1"/>
</dbReference>
<evidence type="ECO:0000256" key="4">
    <source>
        <dbReference type="ARBA" id="ARBA00022989"/>
    </source>
</evidence>
<feature type="region of interest" description="Disordered" evidence="7">
    <location>
        <begin position="377"/>
        <end position="515"/>
    </location>
</feature>
<keyword evidence="10" id="KW-1185">Reference proteome</keyword>
<protein>
    <submittedName>
        <fullName evidence="9">Uncharacterized protein</fullName>
    </submittedName>
</protein>
<evidence type="ECO:0000256" key="3">
    <source>
        <dbReference type="ARBA" id="ARBA00022824"/>
    </source>
</evidence>
<reference evidence="9" key="1">
    <citation type="journal article" date="2020" name="Stud. Mycol.">
        <title>101 Dothideomycetes genomes: a test case for predicting lifestyles and emergence of pathogens.</title>
        <authorList>
            <person name="Haridas S."/>
            <person name="Albert R."/>
            <person name="Binder M."/>
            <person name="Bloem J."/>
            <person name="Labutti K."/>
            <person name="Salamov A."/>
            <person name="Andreopoulos B."/>
            <person name="Baker S."/>
            <person name="Barry K."/>
            <person name="Bills G."/>
            <person name="Bluhm B."/>
            <person name="Cannon C."/>
            <person name="Castanera R."/>
            <person name="Culley D."/>
            <person name="Daum C."/>
            <person name="Ezra D."/>
            <person name="Gonzalez J."/>
            <person name="Henrissat B."/>
            <person name="Kuo A."/>
            <person name="Liang C."/>
            <person name="Lipzen A."/>
            <person name="Lutzoni F."/>
            <person name="Magnuson J."/>
            <person name="Mondo S."/>
            <person name="Nolan M."/>
            <person name="Ohm R."/>
            <person name="Pangilinan J."/>
            <person name="Park H.-J."/>
            <person name="Ramirez L."/>
            <person name="Alfaro M."/>
            <person name="Sun H."/>
            <person name="Tritt A."/>
            <person name="Yoshinaga Y."/>
            <person name="Zwiers L.-H."/>
            <person name="Turgeon B."/>
            <person name="Goodwin S."/>
            <person name="Spatafora J."/>
            <person name="Crous P."/>
            <person name="Grigoriev I."/>
        </authorList>
    </citation>
    <scope>NUCLEOTIDE SEQUENCE</scope>
    <source>
        <strain evidence="9">CBS 279.74</strain>
    </source>
</reference>
<keyword evidence="4 8" id="KW-1133">Transmembrane helix</keyword>
<evidence type="ECO:0000256" key="1">
    <source>
        <dbReference type="ARBA" id="ARBA00004477"/>
    </source>
</evidence>
<organism evidence="9 10">
    <name type="scientific">Pleomassaria siparia CBS 279.74</name>
    <dbReference type="NCBI Taxonomy" id="1314801"/>
    <lineage>
        <taxon>Eukaryota</taxon>
        <taxon>Fungi</taxon>
        <taxon>Dikarya</taxon>
        <taxon>Ascomycota</taxon>
        <taxon>Pezizomycotina</taxon>
        <taxon>Dothideomycetes</taxon>
        <taxon>Pleosporomycetidae</taxon>
        <taxon>Pleosporales</taxon>
        <taxon>Pleomassariaceae</taxon>
        <taxon>Pleomassaria</taxon>
    </lineage>
</organism>
<dbReference type="PANTHER" id="PTHR21212">
    <property type="entry name" value="BERNARDINELLI-SEIP CONGENITAL LIPODYSTROPHY 2 HOMOLOG BSCL2 PROTEIN"/>
    <property type="match status" value="1"/>
</dbReference>
<dbReference type="Proteomes" id="UP000799428">
    <property type="component" value="Unassembled WGS sequence"/>
</dbReference>
<proteinExistence type="predicted"/>
<dbReference type="EMBL" id="MU005772">
    <property type="protein sequence ID" value="KAF2708195.1"/>
    <property type="molecule type" value="Genomic_DNA"/>
</dbReference>
<dbReference type="AlphaFoldDB" id="A0A6G1K6N7"/>
<dbReference type="GO" id="GO:0140042">
    <property type="term" value="P:lipid droplet formation"/>
    <property type="evidence" value="ECO:0007669"/>
    <property type="project" value="UniProtKB-ARBA"/>
</dbReference>
<comment type="subcellular location">
    <subcellularLocation>
        <location evidence="1">Endoplasmic reticulum membrane</location>
        <topology evidence="1">Multi-pass membrane protein</topology>
    </subcellularLocation>
</comment>
<evidence type="ECO:0000313" key="10">
    <source>
        <dbReference type="Proteomes" id="UP000799428"/>
    </source>
</evidence>
<evidence type="ECO:0000313" key="9">
    <source>
        <dbReference type="EMBL" id="KAF2708195.1"/>
    </source>
</evidence>
<feature type="compositionally biased region" description="Polar residues" evidence="7">
    <location>
        <begin position="479"/>
        <end position="493"/>
    </location>
</feature>
<keyword evidence="3" id="KW-0256">Endoplasmic reticulum</keyword>
<dbReference type="GO" id="GO:0006629">
    <property type="term" value="P:lipid metabolic process"/>
    <property type="evidence" value="ECO:0007669"/>
    <property type="project" value="UniProtKB-KW"/>
</dbReference>
<feature type="compositionally biased region" description="Basic residues" evidence="7">
    <location>
        <begin position="503"/>
        <end position="515"/>
    </location>
</feature>
<evidence type="ECO:0000256" key="6">
    <source>
        <dbReference type="ARBA" id="ARBA00023136"/>
    </source>
</evidence>
<gene>
    <name evidence="9" type="ORF">K504DRAFT_503380</name>
</gene>
<evidence type="ECO:0000256" key="7">
    <source>
        <dbReference type="SAM" id="MobiDB-lite"/>
    </source>
</evidence>
<evidence type="ECO:0000256" key="5">
    <source>
        <dbReference type="ARBA" id="ARBA00023098"/>
    </source>
</evidence>
<name>A0A6G1K6N7_9PLEO</name>
<keyword evidence="5" id="KW-0443">Lipid metabolism</keyword>
<accession>A0A6G1K6N7</accession>
<dbReference type="PANTHER" id="PTHR21212:SF0">
    <property type="entry name" value="SEIPIN"/>
    <property type="match status" value="1"/>
</dbReference>
<feature type="compositionally biased region" description="Acidic residues" evidence="7">
    <location>
        <begin position="458"/>
        <end position="470"/>
    </location>
</feature>
<feature type="compositionally biased region" description="Low complexity" evidence="7">
    <location>
        <begin position="392"/>
        <end position="418"/>
    </location>
</feature>
<dbReference type="OrthoDB" id="3990054at2759"/>
<keyword evidence="6 8" id="KW-0472">Membrane</keyword>
<feature type="transmembrane region" description="Helical" evidence="8">
    <location>
        <begin position="121"/>
        <end position="145"/>
    </location>
</feature>
<evidence type="ECO:0000256" key="8">
    <source>
        <dbReference type="SAM" id="Phobius"/>
    </source>
</evidence>
<feature type="compositionally biased region" description="Polar residues" evidence="7">
    <location>
        <begin position="419"/>
        <end position="429"/>
    </location>
</feature>